<sequence>MKKQIYRRSYQNVFLLFAMAIFATVSVVVMPKGHIGMFTWLGTTSTIGLNSDSQFRFNNISASRVCIAMNISTYSFFHHFVFTNLILIRFNFIVNLFRNAIIKQKGDVNQLERA</sequence>
<evidence type="ECO:0000256" key="1">
    <source>
        <dbReference type="SAM" id="Phobius"/>
    </source>
</evidence>
<dbReference type="AlphaFoldDB" id="A0AAW1WI94"/>
<dbReference type="EMBL" id="JBEDUW010000006">
    <property type="protein sequence ID" value="KAK9924293.1"/>
    <property type="molecule type" value="Genomic_DNA"/>
</dbReference>
<keyword evidence="1" id="KW-0812">Transmembrane</keyword>
<name>A0AAW1WI94_RUBAR</name>
<feature type="transmembrane region" description="Helical" evidence="1">
    <location>
        <begin position="12"/>
        <end position="30"/>
    </location>
</feature>
<keyword evidence="1" id="KW-1133">Transmembrane helix</keyword>
<reference evidence="2 3" key="1">
    <citation type="journal article" date="2023" name="G3 (Bethesda)">
        <title>A chromosome-length genome assembly and annotation of blackberry (Rubus argutus, cv. 'Hillquist').</title>
        <authorList>
            <person name="Bruna T."/>
            <person name="Aryal R."/>
            <person name="Dudchenko O."/>
            <person name="Sargent D.J."/>
            <person name="Mead D."/>
            <person name="Buti M."/>
            <person name="Cavallini A."/>
            <person name="Hytonen T."/>
            <person name="Andres J."/>
            <person name="Pham M."/>
            <person name="Weisz D."/>
            <person name="Mascagni F."/>
            <person name="Usai G."/>
            <person name="Natali L."/>
            <person name="Bassil N."/>
            <person name="Fernandez G.E."/>
            <person name="Lomsadze A."/>
            <person name="Armour M."/>
            <person name="Olukolu B."/>
            <person name="Poorten T."/>
            <person name="Britton C."/>
            <person name="Davik J."/>
            <person name="Ashrafi H."/>
            <person name="Aiden E.L."/>
            <person name="Borodovsky M."/>
            <person name="Worthington M."/>
        </authorList>
    </citation>
    <scope>NUCLEOTIDE SEQUENCE [LARGE SCALE GENOMIC DNA]</scope>
    <source>
        <strain evidence="2">PI 553951</strain>
    </source>
</reference>
<organism evidence="2 3">
    <name type="scientific">Rubus argutus</name>
    <name type="common">Southern blackberry</name>
    <dbReference type="NCBI Taxonomy" id="59490"/>
    <lineage>
        <taxon>Eukaryota</taxon>
        <taxon>Viridiplantae</taxon>
        <taxon>Streptophyta</taxon>
        <taxon>Embryophyta</taxon>
        <taxon>Tracheophyta</taxon>
        <taxon>Spermatophyta</taxon>
        <taxon>Magnoliopsida</taxon>
        <taxon>eudicotyledons</taxon>
        <taxon>Gunneridae</taxon>
        <taxon>Pentapetalae</taxon>
        <taxon>rosids</taxon>
        <taxon>fabids</taxon>
        <taxon>Rosales</taxon>
        <taxon>Rosaceae</taxon>
        <taxon>Rosoideae</taxon>
        <taxon>Rosoideae incertae sedis</taxon>
        <taxon>Rubus</taxon>
    </lineage>
</organism>
<feature type="transmembrane region" description="Helical" evidence="1">
    <location>
        <begin position="76"/>
        <end position="97"/>
    </location>
</feature>
<evidence type="ECO:0000313" key="2">
    <source>
        <dbReference type="EMBL" id="KAK9924293.1"/>
    </source>
</evidence>
<proteinExistence type="predicted"/>
<accession>A0AAW1WI94</accession>
<evidence type="ECO:0000313" key="3">
    <source>
        <dbReference type="Proteomes" id="UP001457282"/>
    </source>
</evidence>
<dbReference type="Proteomes" id="UP001457282">
    <property type="component" value="Unassembled WGS sequence"/>
</dbReference>
<keyword evidence="3" id="KW-1185">Reference proteome</keyword>
<keyword evidence="1" id="KW-0472">Membrane</keyword>
<protein>
    <submittedName>
        <fullName evidence="2">Uncharacterized protein</fullName>
    </submittedName>
</protein>
<comment type="caution">
    <text evidence="2">The sequence shown here is derived from an EMBL/GenBank/DDBJ whole genome shotgun (WGS) entry which is preliminary data.</text>
</comment>
<gene>
    <name evidence="2" type="ORF">M0R45_032673</name>
</gene>